<name>A0A371DBH7_9APHY</name>
<organism evidence="1 2">
    <name type="scientific">Lentinus brumalis</name>
    <dbReference type="NCBI Taxonomy" id="2498619"/>
    <lineage>
        <taxon>Eukaryota</taxon>
        <taxon>Fungi</taxon>
        <taxon>Dikarya</taxon>
        <taxon>Basidiomycota</taxon>
        <taxon>Agaricomycotina</taxon>
        <taxon>Agaricomycetes</taxon>
        <taxon>Polyporales</taxon>
        <taxon>Polyporaceae</taxon>
        <taxon>Lentinus</taxon>
    </lineage>
</organism>
<dbReference type="EMBL" id="KZ857402">
    <property type="protein sequence ID" value="RDX49887.1"/>
    <property type="molecule type" value="Genomic_DNA"/>
</dbReference>
<gene>
    <name evidence="1" type="ORF">OH76DRAFT_493994</name>
</gene>
<evidence type="ECO:0000313" key="1">
    <source>
        <dbReference type="EMBL" id="RDX49887.1"/>
    </source>
</evidence>
<keyword evidence="2" id="KW-1185">Reference proteome</keyword>
<proteinExistence type="predicted"/>
<protein>
    <submittedName>
        <fullName evidence="1">Uncharacterized protein</fullName>
    </submittedName>
</protein>
<sequence length="104" mass="11914">MLTRCPSASYTMARSRRVVVQLTCLMTTLRLPTPVRGPCTLLRYEPFSMHWEASQRIVARARCSSWGSMGRTRLTLWPSHLRAPGYRPGIVALAPTRLRRRCRA</sequence>
<evidence type="ECO:0000313" key="2">
    <source>
        <dbReference type="Proteomes" id="UP000256964"/>
    </source>
</evidence>
<accession>A0A371DBH7</accession>
<reference evidence="1 2" key="1">
    <citation type="journal article" date="2018" name="Biotechnol. Biofuels">
        <title>Integrative visual omics of the white-rot fungus Polyporus brumalis exposes the biotechnological potential of its oxidative enzymes for delignifying raw plant biomass.</title>
        <authorList>
            <person name="Miyauchi S."/>
            <person name="Rancon A."/>
            <person name="Drula E."/>
            <person name="Hage H."/>
            <person name="Chaduli D."/>
            <person name="Favel A."/>
            <person name="Grisel S."/>
            <person name="Henrissat B."/>
            <person name="Herpoel-Gimbert I."/>
            <person name="Ruiz-Duenas F.J."/>
            <person name="Chevret D."/>
            <person name="Hainaut M."/>
            <person name="Lin J."/>
            <person name="Wang M."/>
            <person name="Pangilinan J."/>
            <person name="Lipzen A."/>
            <person name="Lesage-Meessen L."/>
            <person name="Navarro D."/>
            <person name="Riley R."/>
            <person name="Grigoriev I.V."/>
            <person name="Zhou S."/>
            <person name="Raouche S."/>
            <person name="Rosso M.N."/>
        </authorList>
    </citation>
    <scope>NUCLEOTIDE SEQUENCE [LARGE SCALE GENOMIC DNA]</scope>
    <source>
        <strain evidence="1 2">BRFM 1820</strain>
    </source>
</reference>
<dbReference type="AlphaFoldDB" id="A0A371DBH7"/>
<dbReference type="Proteomes" id="UP000256964">
    <property type="component" value="Unassembled WGS sequence"/>
</dbReference>